<dbReference type="Proteomes" id="UP000796761">
    <property type="component" value="Unassembled WGS sequence"/>
</dbReference>
<comment type="caution">
    <text evidence="1">The sequence shown here is derived from an EMBL/GenBank/DDBJ whole genome shotgun (WGS) entry which is preliminary data.</text>
</comment>
<keyword evidence="2" id="KW-1185">Reference proteome</keyword>
<sequence>MAGAYLELNLAKDVKAKKKGFFKNINNKRKTKGNVGPLLNGGGTLVIEYAEKAELLNVFFSLVFTDKTSHQESLAQETRVKEYWKEDFPLVKEDWVREYLGKFDIHKSMGSNGLYP</sequence>
<gene>
    <name evidence="1" type="ORF">HGM15179_018490</name>
</gene>
<organism evidence="1 2">
    <name type="scientific">Zosterops borbonicus</name>
    <dbReference type="NCBI Taxonomy" id="364589"/>
    <lineage>
        <taxon>Eukaryota</taxon>
        <taxon>Metazoa</taxon>
        <taxon>Chordata</taxon>
        <taxon>Craniata</taxon>
        <taxon>Vertebrata</taxon>
        <taxon>Euteleostomi</taxon>
        <taxon>Archelosauria</taxon>
        <taxon>Archosauria</taxon>
        <taxon>Dinosauria</taxon>
        <taxon>Saurischia</taxon>
        <taxon>Theropoda</taxon>
        <taxon>Coelurosauria</taxon>
        <taxon>Aves</taxon>
        <taxon>Neognathae</taxon>
        <taxon>Neoaves</taxon>
        <taxon>Telluraves</taxon>
        <taxon>Australaves</taxon>
        <taxon>Passeriformes</taxon>
        <taxon>Sylvioidea</taxon>
        <taxon>Zosteropidae</taxon>
        <taxon>Zosterops</taxon>
    </lineage>
</organism>
<dbReference type="AlphaFoldDB" id="A0A8K1FYY2"/>
<evidence type="ECO:0000313" key="2">
    <source>
        <dbReference type="Proteomes" id="UP000796761"/>
    </source>
</evidence>
<accession>A0A8K1FYY2</accession>
<dbReference type="OrthoDB" id="10496408at2759"/>
<proteinExistence type="predicted"/>
<dbReference type="PANTHER" id="PTHR33395:SF22">
    <property type="entry name" value="REVERSE TRANSCRIPTASE DOMAIN-CONTAINING PROTEIN"/>
    <property type="match status" value="1"/>
</dbReference>
<evidence type="ECO:0000313" key="1">
    <source>
        <dbReference type="EMBL" id="TRZ08619.1"/>
    </source>
</evidence>
<dbReference type="GO" id="GO:0007508">
    <property type="term" value="P:larval heart development"/>
    <property type="evidence" value="ECO:0007669"/>
    <property type="project" value="TreeGrafter"/>
</dbReference>
<dbReference type="GO" id="GO:0031012">
    <property type="term" value="C:extracellular matrix"/>
    <property type="evidence" value="ECO:0007669"/>
    <property type="project" value="TreeGrafter"/>
</dbReference>
<reference evidence="1" key="1">
    <citation type="submission" date="2019-04" db="EMBL/GenBank/DDBJ databases">
        <title>Genome assembly of Zosterops borbonicus 15179.</title>
        <authorList>
            <person name="Leroy T."/>
            <person name="Anselmetti Y."/>
            <person name="Tilak M.-K."/>
            <person name="Nabholz B."/>
        </authorList>
    </citation>
    <scope>NUCLEOTIDE SEQUENCE</scope>
    <source>
        <strain evidence="1">HGM_15179</strain>
        <tissue evidence="1">Muscle</tissue>
    </source>
</reference>
<name>A0A8K1FYY2_9PASS</name>
<protein>
    <submittedName>
        <fullName evidence="1">Uncharacterized protein</fullName>
    </submittedName>
</protein>
<dbReference type="GO" id="GO:0061343">
    <property type="term" value="P:cell adhesion involved in heart morphogenesis"/>
    <property type="evidence" value="ECO:0007669"/>
    <property type="project" value="TreeGrafter"/>
</dbReference>
<dbReference type="EMBL" id="SWJQ01001291">
    <property type="protein sequence ID" value="TRZ08619.1"/>
    <property type="molecule type" value="Genomic_DNA"/>
</dbReference>
<dbReference type="PANTHER" id="PTHR33395">
    <property type="entry name" value="TRANSCRIPTASE, PUTATIVE-RELATED-RELATED"/>
    <property type="match status" value="1"/>
</dbReference>